<dbReference type="PANTHER" id="PTHR43453:SF1">
    <property type="entry name" value="TRNA_RRNA METHYLTRANSFERASE SPOU TYPE DOMAIN-CONTAINING PROTEIN"/>
    <property type="match status" value="1"/>
</dbReference>
<keyword evidence="2 7" id="KW-0489">Methyltransferase</keyword>
<keyword evidence="1 7" id="KW-0820">tRNA-binding</keyword>
<evidence type="ECO:0000256" key="7">
    <source>
        <dbReference type="HAMAP-Rule" id="MF_02060"/>
    </source>
</evidence>
<reference evidence="9 10" key="1">
    <citation type="submission" date="2022-11" db="EMBL/GenBank/DDBJ databases">
        <title>The characterization of three novel Bacteroidetes species and genomic analysis of their roles in tidal elemental geochemical cycles.</title>
        <authorList>
            <person name="Ma K."/>
        </authorList>
    </citation>
    <scope>NUCLEOTIDE SEQUENCE [LARGE SCALE GENOMIC DNA]</scope>
    <source>
        <strain evidence="9 10">M17</strain>
    </source>
</reference>
<organism evidence="9 10">
    <name type="scientific">Mangrovivirga halotolerans</name>
    <dbReference type="NCBI Taxonomy" id="2993936"/>
    <lineage>
        <taxon>Bacteria</taxon>
        <taxon>Pseudomonadati</taxon>
        <taxon>Bacteroidota</taxon>
        <taxon>Cytophagia</taxon>
        <taxon>Cytophagales</taxon>
        <taxon>Mangrovivirgaceae</taxon>
        <taxon>Mangrovivirga</taxon>
    </lineage>
</organism>
<feature type="domain" description="tRNA/rRNA methyltransferase SpoU type" evidence="8">
    <location>
        <begin position="37"/>
        <end position="181"/>
    </location>
</feature>
<evidence type="ECO:0000313" key="9">
    <source>
        <dbReference type="EMBL" id="MCX2744349.1"/>
    </source>
</evidence>
<evidence type="ECO:0000256" key="2">
    <source>
        <dbReference type="ARBA" id="ARBA00022603"/>
    </source>
</evidence>
<dbReference type="InterPro" id="IPR029028">
    <property type="entry name" value="Alpha/beta_knot_MTases"/>
</dbReference>
<evidence type="ECO:0000256" key="5">
    <source>
        <dbReference type="ARBA" id="ARBA00022694"/>
    </source>
</evidence>
<keyword evidence="6 7" id="KW-0694">RNA-binding</keyword>
<dbReference type="InterPro" id="IPR029026">
    <property type="entry name" value="tRNA_m1G_MTases_N"/>
</dbReference>
<keyword evidence="5 7" id="KW-0819">tRNA processing</keyword>
<gene>
    <name evidence="7" type="primary">trmH</name>
    <name evidence="9" type="ORF">OO013_10755</name>
</gene>
<sequence>MDNFNSRKDFLNHLSNFVTEKRKSLIEEILDFRTRYLTVVLEDIYQSQNASAVLRTCECLGLQDVHIVEQENKFSVNRNIVKGASKWMDIYRYDKSDTNNIKYCITSLKEKGYKICATSPHEGAYELNEFEPDGKTAFLLGHEKHGLSDQAIEMADFSIKIPMYGFTESFNLSVSGALILYDCIQKLKNRKVDFYLSETEKEEIRYKWYKMSYSKSDLLEKEFFKT</sequence>
<comment type="similarity">
    <text evidence="7">Belongs to the class IV-like SAM-binding methyltransferase superfamily. RNA methyltransferase TrmH family.</text>
</comment>
<dbReference type="Gene3D" id="3.40.1280.10">
    <property type="match status" value="1"/>
</dbReference>
<evidence type="ECO:0000256" key="1">
    <source>
        <dbReference type="ARBA" id="ARBA00022555"/>
    </source>
</evidence>
<dbReference type="GO" id="GO:0032259">
    <property type="term" value="P:methylation"/>
    <property type="evidence" value="ECO:0007669"/>
    <property type="project" value="UniProtKB-KW"/>
</dbReference>
<dbReference type="InterPro" id="IPR001537">
    <property type="entry name" value="SpoU_MeTrfase"/>
</dbReference>
<keyword evidence="3 7" id="KW-0808">Transferase</keyword>
<evidence type="ECO:0000259" key="8">
    <source>
        <dbReference type="Pfam" id="PF00588"/>
    </source>
</evidence>
<dbReference type="InterPro" id="IPR033671">
    <property type="entry name" value="TrmH"/>
</dbReference>
<accession>A0ABT3RRD7</accession>
<feature type="binding site" evidence="7">
    <location>
        <position position="161"/>
    </location>
    <ligand>
        <name>S-adenosyl-L-methionine</name>
        <dbReference type="ChEBI" id="CHEBI:59789"/>
    </ligand>
</feature>
<dbReference type="EC" id="2.1.1.34" evidence="7"/>
<comment type="caution">
    <text evidence="9">The sequence shown here is derived from an EMBL/GenBank/DDBJ whole genome shotgun (WGS) entry which is preliminary data.</text>
</comment>
<dbReference type="SUPFAM" id="SSF75217">
    <property type="entry name" value="alpha/beta knot"/>
    <property type="match status" value="1"/>
</dbReference>
<dbReference type="PANTHER" id="PTHR43453">
    <property type="entry name" value="RRNA METHYLASE-LIKE"/>
    <property type="match status" value="1"/>
</dbReference>
<dbReference type="GO" id="GO:0008168">
    <property type="term" value="F:methyltransferase activity"/>
    <property type="evidence" value="ECO:0007669"/>
    <property type="project" value="UniProtKB-KW"/>
</dbReference>
<dbReference type="Pfam" id="PF00588">
    <property type="entry name" value="SpoU_methylase"/>
    <property type="match status" value="1"/>
</dbReference>
<keyword evidence="10" id="KW-1185">Reference proteome</keyword>
<comment type="function">
    <text evidence="7">Catalyzes the 2'-O methylation of guanosine at position 18 in tRNA.</text>
</comment>
<dbReference type="RefSeq" id="WP_266056808.1">
    <property type="nucleotide sequence ID" value="NZ_JAPFQN010000005.1"/>
</dbReference>
<dbReference type="EMBL" id="JAPFQN010000005">
    <property type="protein sequence ID" value="MCX2744349.1"/>
    <property type="molecule type" value="Genomic_DNA"/>
</dbReference>
<evidence type="ECO:0000256" key="6">
    <source>
        <dbReference type="ARBA" id="ARBA00022884"/>
    </source>
</evidence>
<keyword evidence="4 7" id="KW-0949">S-adenosyl-L-methionine</keyword>
<comment type="catalytic activity">
    <reaction evidence="7">
        <text>guanosine(18) in tRNA + S-adenosyl-L-methionine = 2'-O-methylguanosine(18) in tRNA + S-adenosyl-L-homocysteine + H(+)</text>
        <dbReference type="Rhea" id="RHEA:20077"/>
        <dbReference type="Rhea" id="RHEA-COMP:10190"/>
        <dbReference type="Rhea" id="RHEA-COMP:10192"/>
        <dbReference type="ChEBI" id="CHEBI:15378"/>
        <dbReference type="ChEBI" id="CHEBI:57856"/>
        <dbReference type="ChEBI" id="CHEBI:59789"/>
        <dbReference type="ChEBI" id="CHEBI:74269"/>
        <dbReference type="ChEBI" id="CHEBI:74445"/>
        <dbReference type="EC" id="2.1.1.34"/>
    </reaction>
</comment>
<evidence type="ECO:0000256" key="3">
    <source>
        <dbReference type="ARBA" id="ARBA00022679"/>
    </source>
</evidence>
<dbReference type="Proteomes" id="UP001209885">
    <property type="component" value="Unassembled WGS sequence"/>
</dbReference>
<comment type="caution">
    <text evidence="7">Lacks conserved residue(s) required for the propagation of feature annotation.</text>
</comment>
<name>A0ABT3RRD7_9BACT</name>
<dbReference type="CDD" id="cd18092">
    <property type="entry name" value="SpoU-like_TrmH"/>
    <property type="match status" value="1"/>
</dbReference>
<evidence type="ECO:0000313" key="10">
    <source>
        <dbReference type="Proteomes" id="UP001209885"/>
    </source>
</evidence>
<feature type="binding site" evidence="7">
    <location>
        <position position="118"/>
    </location>
    <ligand>
        <name>S-adenosyl-L-methionine</name>
        <dbReference type="ChEBI" id="CHEBI:59789"/>
    </ligand>
</feature>
<protein>
    <recommendedName>
        <fullName evidence="7">tRNA (guanosine(18)-2'-O)-methyltransferase</fullName>
        <ecNumber evidence="7">2.1.1.34</ecNumber>
    </recommendedName>
    <alternativeName>
        <fullName evidence="7">tRNA [Gm18] methyltransferase</fullName>
    </alternativeName>
</protein>
<proteinExistence type="inferred from homology"/>
<dbReference type="HAMAP" id="MF_02060">
    <property type="entry name" value="tRNA_methyltr_TrmH"/>
    <property type="match status" value="1"/>
</dbReference>
<evidence type="ECO:0000256" key="4">
    <source>
        <dbReference type="ARBA" id="ARBA00022691"/>
    </source>
</evidence>